<keyword evidence="7 10" id="KW-0564">Palmitate</keyword>
<comment type="subcellular location">
    <subcellularLocation>
        <location evidence="10">Cell outer membrane</location>
        <topology evidence="10">Lipid-anchor</topology>
    </subcellularLocation>
    <subcellularLocation>
        <location evidence="1">Membrane</location>
    </subcellularLocation>
</comment>
<evidence type="ECO:0000256" key="8">
    <source>
        <dbReference type="ARBA" id="ARBA00023288"/>
    </source>
</evidence>
<keyword evidence="5 10" id="KW-0732">Signal</keyword>
<evidence type="ECO:0000256" key="4">
    <source>
        <dbReference type="ARBA" id="ARBA00022692"/>
    </source>
</evidence>
<comment type="function">
    <text evidence="9">Could be involved in resistance to puromycin, acriflavine and tetraphenylarsonium chloride.</text>
</comment>
<dbReference type="InterPro" id="IPR010131">
    <property type="entry name" value="MdtP/NodT-like"/>
</dbReference>
<evidence type="ECO:0000313" key="12">
    <source>
        <dbReference type="Proteomes" id="UP001222087"/>
    </source>
</evidence>
<name>A0ABY8APT9_9GAMM</name>
<proteinExistence type="inferred from homology"/>
<dbReference type="Gene3D" id="1.20.1600.10">
    <property type="entry name" value="Outer membrane efflux proteins (OEP)"/>
    <property type="match status" value="1"/>
</dbReference>
<evidence type="ECO:0000256" key="6">
    <source>
        <dbReference type="ARBA" id="ARBA00023136"/>
    </source>
</evidence>
<dbReference type="InterPro" id="IPR003423">
    <property type="entry name" value="OMP_efflux"/>
</dbReference>
<keyword evidence="12" id="KW-1185">Reference proteome</keyword>
<evidence type="ECO:0000313" key="11">
    <source>
        <dbReference type="EMBL" id="WED42251.1"/>
    </source>
</evidence>
<dbReference type="PANTHER" id="PTHR30203:SF20">
    <property type="entry name" value="MULTIDRUG RESISTANCE OUTER MEMBRANE PROTEIN MDTP-RELATED"/>
    <property type="match status" value="1"/>
</dbReference>
<gene>
    <name evidence="11" type="ORF">PXX05_09965</name>
</gene>
<keyword evidence="8 10" id="KW-0449">Lipoprotein</keyword>
<dbReference type="Proteomes" id="UP001222087">
    <property type="component" value="Chromosome"/>
</dbReference>
<evidence type="ECO:0000256" key="3">
    <source>
        <dbReference type="ARBA" id="ARBA00022452"/>
    </source>
</evidence>
<dbReference type="RefSeq" id="WP_275088076.1">
    <property type="nucleotide sequence ID" value="NZ_CP119078.1"/>
</dbReference>
<dbReference type="PROSITE" id="PS51257">
    <property type="entry name" value="PROKAR_LIPOPROTEIN"/>
    <property type="match status" value="1"/>
</dbReference>
<dbReference type="EMBL" id="CP119078">
    <property type="protein sequence ID" value="WED42251.1"/>
    <property type="molecule type" value="Genomic_DNA"/>
</dbReference>
<evidence type="ECO:0000256" key="1">
    <source>
        <dbReference type="ARBA" id="ARBA00004370"/>
    </source>
</evidence>
<evidence type="ECO:0000256" key="5">
    <source>
        <dbReference type="ARBA" id="ARBA00022729"/>
    </source>
</evidence>
<comment type="similarity">
    <text evidence="2 10">Belongs to the outer membrane factor (OMF) (TC 1.B.17) family.</text>
</comment>
<reference evidence="11 12" key="1">
    <citation type="submission" date="2023-02" db="EMBL/GenBank/DDBJ databases">
        <title>Genome Sequence of L. cardiaca H63T.</title>
        <authorList>
            <person name="Lopez A.E."/>
            <person name="Cianciotto N.P."/>
        </authorList>
    </citation>
    <scope>NUCLEOTIDE SEQUENCE [LARGE SCALE GENOMIC DNA]</scope>
    <source>
        <strain evidence="11 12">H63</strain>
    </source>
</reference>
<accession>A0ABY8APT9</accession>
<feature type="chain" id="PRO_5045010488" evidence="10">
    <location>
        <begin position="23"/>
        <end position="487"/>
    </location>
</feature>
<dbReference type="PANTHER" id="PTHR30203">
    <property type="entry name" value="OUTER MEMBRANE CATION EFFLUX PROTEIN"/>
    <property type="match status" value="1"/>
</dbReference>
<evidence type="ECO:0000256" key="10">
    <source>
        <dbReference type="RuleBase" id="RU362097"/>
    </source>
</evidence>
<dbReference type="NCBIfam" id="TIGR01845">
    <property type="entry name" value="outer_NodT"/>
    <property type="match status" value="1"/>
</dbReference>
<keyword evidence="6 10" id="KW-0472">Membrane</keyword>
<sequence length="487" mass="55175">MRGIIKLATYLGLCLLLSCRIALPPQKQVQHLQATPKMDNTIHAKLKEKQFFQQGDWPNQQWWLSYNSPQLNELIKEALLCNPSIQEVKSRIEKAKQEAIVTRSTLFPLIFFNAKENKQYLSKNGLYRALNHKIPLNANLLDLSLAFTYDLDFWGQNHNLFYEAIGREKAEEAEAAEVQLIITTAIAQAYFAYKVNLVKKQFYEQLVQVRNNIVKLQNLMVTEGLADDLPAYSAFENLVEAKKLLASIDEEIAIDKHLVNILAGRAPDSPLLIDKGLPPLPQKLQIPKTLSLDLVARRPDLMAQIWRAKALAYKTSAAMADYYPNVNLIGLVGLESTHWDKLLRVSSFTTAIRPAIHLPIFTAGAIAANIRANKAEFDAAIFAYNNLLLQSTQEILDILAFTQSVYKQKNEQMSILNYAIKRYDLVRLREKKGLDNGFNIYSLQEELIKQKLINLTLLYNQYLASIKLTKALGGGYCDANVPLVRQA</sequence>
<evidence type="ECO:0000256" key="9">
    <source>
        <dbReference type="ARBA" id="ARBA00037313"/>
    </source>
</evidence>
<organism evidence="11 12">
    <name type="scientific">Legionella cardiaca</name>
    <dbReference type="NCBI Taxonomy" id="1071983"/>
    <lineage>
        <taxon>Bacteria</taxon>
        <taxon>Pseudomonadati</taxon>
        <taxon>Pseudomonadota</taxon>
        <taxon>Gammaproteobacteria</taxon>
        <taxon>Legionellales</taxon>
        <taxon>Legionellaceae</taxon>
        <taxon>Legionella</taxon>
    </lineage>
</organism>
<dbReference type="SUPFAM" id="SSF56954">
    <property type="entry name" value="Outer membrane efflux proteins (OEP)"/>
    <property type="match status" value="1"/>
</dbReference>
<evidence type="ECO:0000256" key="7">
    <source>
        <dbReference type="ARBA" id="ARBA00023139"/>
    </source>
</evidence>
<evidence type="ECO:0000256" key="2">
    <source>
        <dbReference type="ARBA" id="ARBA00007613"/>
    </source>
</evidence>
<protein>
    <submittedName>
        <fullName evidence="11">Efflux transporter outer membrane subunit</fullName>
    </submittedName>
</protein>
<keyword evidence="4 10" id="KW-0812">Transmembrane</keyword>
<keyword evidence="3 10" id="KW-1134">Transmembrane beta strand</keyword>
<dbReference type="Gene3D" id="2.20.200.10">
    <property type="entry name" value="Outer membrane efflux proteins (OEP)"/>
    <property type="match status" value="1"/>
</dbReference>
<feature type="signal peptide" evidence="10">
    <location>
        <begin position="1"/>
        <end position="22"/>
    </location>
</feature>
<dbReference type="Pfam" id="PF02321">
    <property type="entry name" value="OEP"/>
    <property type="match status" value="2"/>
</dbReference>